<organism evidence="1 2">
    <name type="scientific">Acaryochloris marina (strain MBIC 11017)</name>
    <dbReference type="NCBI Taxonomy" id="329726"/>
    <lineage>
        <taxon>Bacteria</taxon>
        <taxon>Bacillati</taxon>
        <taxon>Cyanobacteriota</taxon>
        <taxon>Cyanophyceae</taxon>
        <taxon>Acaryochloridales</taxon>
        <taxon>Acaryochloridaceae</taxon>
        <taxon>Acaryochloris</taxon>
    </lineage>
</organism>
<keyword evidence="2" id="KW-1185">Reference proteome</keyword>
<dbReference type="KEGG" id="amr:AM1_5739"/>
<dbReference type="EMBL" id="CP000828">
    <property type="protein sequence ID" value="ABW30684.1"/>
    <property type="molecule type" value="Genomic_DNA"/>
</dbReference>
<reference evidence="1 2" key="1">
    <citation type="journal article" date="2008" name="Proc. Natl. Acad. Sci. U.S.A.">
        <title>Niche adaptation and genome expansion in the chlorophyll d-producing cyanobacterium Acaryochloris marina.</title>
        <authorList>
            <person name="Swingley W.D."/>
            <person name="Chen M."/>
            <person name="Cheung P.C."/>
            <person name="Conrad A.L."/>
            <person name="Dejesa L.C."/>
            <person name="Hao J."/>
            <person name="Honchak B.M."/>
            <person name="Karbach L.E."/>
            <person name="Kurdoglu A."/>
            <person name="Lahiri S."/>
            <person name="Mastrian S.D."/>
            <person name="Miyashita H."/>
            <person name="Page L."/>
            <person name="Ramakrishna P."/>
            <person name="Satoh S."/>
            <person name="Sattley W.M."/>
            <person name="Shimada Y."/>
            <person name="Taylor H.L."/>
            <person name="Tomo T."/>
            <person name="Tsuchiya T."/>
            <person name="Wang Z.T."/>
            <person name="Raymond J."/>
            <person name="Mimuro M."/>
            <person name="Blankenship R.E."/>
            <person name="Touchman J.W."/>
        </authorList>
    </citation>
    <scope>NUCLEOTIDE SEQUENCE [LARGE SCALE GENOMIC DNA]</scope>
    <source>
        <strain evidence="2">MBIC 11017</strain>
    </source>
</reference>
<evidence type="ECO:0000313" key="1">
    <source>
        <dbReference type="EMBL" id="ABW30684.1"/>
    </source>
</evidence>
<dbReference type="OrthoDB" id="485097at2"/>
<name>B0BZD9_ACAM1</name>
<dbReference type="RefSeq" id="WP_012165898.1">
    <property type="nucleotide sequence ID" value="NC_009925.1"/>
</dbReference>
<dbReference type="HOGENOM" id="CLU_116628_0_0_3"/>
<gene>
    <name evidence="1" type="ordered locus">AM1_5739</name>
</gene>
<dbReference type="Proteomes" id="UP000000268">
    <property type="component" value="Chromosome"/>
</dbReference>
<sequence length="140" mass="15805">MASQQQVKDYLASWLQLGKSIQVGLQQKPYSVPRVIQGEHYSPEFEFLWQYIQSSESGECCLEGVVPTIEELLTDQWEITDCSRCQMPVSLPVAGIASPECPCHDLSNWPNNELPQPRTPVDSTGHLRSIYLRLTHTSSN</sequence>
<dbReference type="STRING" id="329726.AM1_5739"/>
<protein>
    <submittedName>
        <fullName evidence="1">Uncharacterized protein</fullName>
    </submittedName>
</protein>
<accession>B0BZD9</accession>
<evidence type="ECO:0000313" key="2">
    <source>
        <dbReference type="Proteomes" id="UP000000268"/>
    </source>
</evidence>
<dbReference type="eggNOG" id="ENOG50317WH">
    <property type="taxonomic scope" value="Bacteria"/>
</dbReference>
<proteinExistence type="predicted"/>
<dbReference type="AlphaFoldDB" id="B0BZD9"/>